<dbReference type="PANTHER" id="PTHR23028:SF53">
    <property type="entry name" value="ACYL_TRANSF_3 DOMAIN-CONTAINING PROTEIN"/>
    <property type="match status" value="1"/>
</dbReference>
<dbReference type="InterPro" id="IPR002656">
    <property type="entry name" value="Acyl_transf_3_dom"/>
</dbReference>
<keyword evidence="3" id="KW-0808">Transferase</keyword>
<feature type="domain" description="Acyltransferase 3" evidence="2">
    <location>
        <begin position="26"/>
        <end position="377"/>
    </location>
</feature>
<evidence type="ECO:0000256" key="1">
    <source>
        <dbReference type="SAM" id="Phobius"/>
    </source>
</evidence>
<keyword evidence="3" id="KW-0378">Hydrolase</keyword>
<feature type="transmembrane region" description="Helical" evidence="1">
    <location>
        <begin position="363"/>
        <end position="386"/>
    </location>
</feature>
<feature type="transmembrane region" description="Helical" evidence="1">
    <location>
        <begin position="294"/>
        <end position="312"/>
    </location>
</feature>
<feature type="transmembrane region" description="Helical" evidence="1">
    <location>
        <begin position="31"/>
        <end position="49"/>
    </location>
</feature>
<keyword evidence="1" id="KW-1133">Transmembrane helix</keyword>
<dbReference type="PANTHER" id="PTHR23028">
    <property type="entry name" value="ACETYLTRANSFERASE"/>
    <property type="match status" value="1"/>
</dbReference>
<dbReference type="RefSeq" id="WP_089842560.1">
    <property type="nucleotide sequence ID" value="NZ_FOZL01000002.1"/>
</dbReference>
<sequence length="408" mass="46683">MPLPDTRVESTISHPTAKSLLRPYYPAFDGLRGLAILVVCLAHYLNIAWPQIYPVLFWGSSAIDLFFVLSGFLITGVLFDALPYARFFRTFYTRRALRLLPPFLFVWAILLLIALFLHPVWSLYNFSFLVCLGNLFTPAGIAGYHADPSFFCYVSASGHRFYATISHMWTLSQEEQFYLVWPFALFFIRDRRLLIRLCLIGAVLTLGLRVFLLFHADPRLLAADLLYYNPFTRFDSHLIGAALALIVRGETFRRLALPRLRAISRSLFFTPIMTIALLEFFVGRRWPLSHHHPLFTTVGFTFDCIATTGLMLMCIDPRAIATRIFSHPGFTGIGRISYSFYLFHYLPMQFFVNQHDLLARHHLLIAIPVIALGATYLTATLSYLYLERPVRSLSTRLAPNPASLKRPA</sequence>
<feature type="transmembrane region" description="Helical" evidence="1">
    <location>
        <begin position="123"/>
        <end position="144"/>
    </location>
</feature>
<protein>
    <submittedName>
        <fullName evidence="3">Peptidoglycan/LPS O-acetylase OafA/YrhL, contains acyltransferase and SGNH-hydrolase domains</fullName>
    </submittedName>
</protein>
<evidence type="ECO:0000313" key="4">
    <source>
        <dbReference type="Proteomes" id="UP000199024"/>
    </source>
</evidence>
<feature type="transmembrane region" description="Helical" evidence="1">
    <location>
        <begin position="55"/>
        <end position="79"/>
    </location>
</feature>
<dbReference type="Proteomes" id="UP000199024">
    <property type="component" value="Unassembled WGS sequence"/>
</dbReference>
<evidence type="ECO:0000313" key="3">
    <source>
        <dbReference type="EMBL" id="SFS20713.1"/>
    </source>
</evidence>
<dbReference type="OrthoDB" id="9796461at2"/>
<keyword evidence="4" id="KW-1185">Reference proteome</keyword>
<feature type="transmembrane region" description="Helical" evidence="1">
    <location>
        <begin position="324"/>
        <end position="343"/>
    </location>
</feature>
<proteinExistence type="predicted"/>
<dbReference type="InterPro" id="IPR050879">
    <property type="entry name" value="Acyltransferase_3"/>
</dbReference>
<feature type="transmembrane region" description="Helical" evidence="1">
    <location>
        <begin position="193"/>
        <end position="214"/>
    </location>
</feature>
<keyword evidence="1" id="KW-0472">Membrane</keyword>
<feature type="transmembrane region" description="Helical" evidence="1">
    <location>
        <begin position="99"/>
        <end position="117"/>
    </location>
</feature>
<feature type="transmembrane region" description="Helical" evidence="1">
    <location>
        <begin position="263"/>
        <end position="282"/>
    </location>
</feature>
<keyword evidence="1" id="KW-0812">Transmembrane</keyword>
<dbReference type="GO" id="GO:0009103">
    <property type="term" value="P:lipopolysaccharide biosynthetic process"/>
    <property type="evidence" value="ECO:0007669"/>
    <property type="project" value="TreeGrafter"/>
</dbReference>
<dbReference type="GO" id="GO:0016747">
    <property type="term" value="F:acyltransferase activity, transferring groups other than amino-acyl groups"/>
    <property type="evidence" value="ECO:0007669"/>
    <property type="project" value="InterPro"/>
</dbReference>
<feature type="transmembrane region" description="Helical" evidence="1">
    <location>
        <begin position="234"/>
        <end position="251"/>
    </location>
</feature>
<dbReference type="GO" id="GO:0016787">
    <property type="term" value="F:hydrolase activity"/>
    <property type="evidence" value="ECO:0007669"/>
    <property type="project" value="UniProtKB-KW"/>
</dbReference>
<dbReference type="AlphaFoldDB" id="A0A1I6MYE1"/>
<dbReference type="EMBL" id="FOZL01000002">
    <property type="protein sequence ID" value="SFS20713.1"/>
    <property type="molecule type" value="Genomic_DNA"/>
</dbReference>
<reference evidence="3 4" key="1">
    <citation type="submission" date="2016-10" db="EMBL/GenBank/DDBJ databases">
        <authorList>
            <person name="de Groot N.N."/>
        </authorList>
    </citation>
    <scope>NUCLEOTIDE SEQUENCE [LARGE SCALE GENOMIC DNA]</scope>
    <source>
        <strain evidence="3 4">DSM 21001</strain>
    </source>
</reference>
<keyword evidence="3" id="KW-0012">Acyltransferase</keyword>
<gene>
    <name evidence="3" type="ORF">SAMN05421771_3780</name>
</gene>
<dbReference type="Pfam" id="PF01757">
    <property type="entry name" value="Acyl_transf_3"/>
    <property type="match status" value="1"/>
</dbReference>
<dbReference type="STRING" id="474950.SAMN05421771_3780"/>
<accession>A0A1I6MYE1</accession>
<name>A0A1I6MYE1_9BACT</name>
<organism evidence="3 4">
    <name type="scientific">Granulicella pectinivorans</name>
    <dbReference type="NCBI Taxonomy" id="474950"/>
    <lineage>
        <taxon>Bacteria</taxon>
        <taxon>Pseudomonadati</taxon>
        <taxon>Acidobacteriota</taxon>
        <taxon>Terriglobia</taxon>
        <taxon>Terriglobales</taxon>
        <taxon>Acidobacteriaceae</taxon>
        <taxon>Granulicella</taxon>
    </lineage>
</organism>
<evidence type="ECO:0000259" key="2">
    <source>
        <dbReference type="Pfam" id="PF01757"/>
    </source>
</evidence>
<dbReference type="GO" id="GO:0016020">
    <property type="term" value="C:membrane"/>
    <property type="evidence" value="ECO:0007669"/>
    <property type="project" value="TreeGrafter"/>
</dbReference>